<dbReference type="GO" id="GO:0003677">
    <property type="term" value="F:DNA binding"/>
    <property type="evidence" value="ECO:0007669"/>
    <property type="project" value="UniProtKB-KW"/>
</dbReference>
<dbReference type="SUPFAM" id="SSF46785">
    <property type="entry name" value="Winged helix' DNA-binding domain"/>
    <property type="match status" value="1"/>
</dbReference>
<keyword evidence="1" id="KW-0805">Transcription regulation</keyword>
<dbReference type="PRINTS" id="PR00035">
    <property type="entry name" value="HTHGNTR"/>
</dbReference>
<evidence type="ECO:0000256" key="2">
    <source>
        <dbReference type="ARBA" id="ARBA00023125"/>
    </source>
</evidence>
<accession>A0A5B8IRA3</accession>
<dbReference type="SUPFAM" id="SSF48008">
    <property type="entry name" value="GntR ligand-binding domain-like"/>
    <property type="match status" value="1"/>
</dbReference>
<keyword evidence="3" id="KW-0804">Transcription</keyword>
<dbReference type="InterPro" id="IPR011711">
    <property type="entry name" value="GntR_C"/>
</dbReference>
<dbReference type="RefSeq" id="WP_146278107.1">
    <property type="nucleotide sequence ID" value="NZ_CP042260.1"/>
</dbReference>
<sequence>MRASDKVYESLRADIVEWRLAPGTVLAEVEQSERLGVSRTPVREALGRLVADGLAVAQRGRGTVVSEVSEDHVEDLFVLRVALECASARQAAGSAQRASFDELAQRFEAAALEIEIPGSRESYYQLVQLLDDSIDEAANNKYLSNALRTLRVHLQRIRRMAKDNPQRLKASAGEHAAIARAIASGNPEVAAAATTVHLHQSFTHIMAHAAGSERQ</sequence>
<dbReference type="SMART" id="SM00895">
    <property type="entry name" value="FCD"/>
    <property type="match status" value="1"/>
</dbReference>
<dbReference type="InterPro" id="IPR000524">
    <property type="entry name" value="Tscrpt_reg_HTH_GntR"/>
</dbReference>
<name>A0A5B8IRA3_9MICC</name>
<keyword evidence="2" id="KW-0238">DNA-binding</keyword>
<reference evidence="5 7" key="1">
    <citation type="submission" date="2019-07" db="EMBL/GenBank/DDBJ databases">
        <title>Complete Genome Sequence of drought tolerant Plant Growth-Promoting Rhizobacterium Glutamicibacter halophytocola DR408.</title>
        <authorList>
            <person name="Nishu S.D."/>
            <person name="Lee T.K."/>
        </authorList>
    </citation>
    <scope>NUCLEOTIDE SEQUENCE [LARGE SCALE GENOMIC DNA]</scope>
    <source>
        <strain evidence="5 7">DR408</strain>
    </source>
</reference>
<dbReference type="Gene3D" id="1.20.120.530">
    <property type="entry name" value="GntR ligand-binding domain-like"/>
    <property type="match status" value="1"/>
</dbReference>
<dbReference type="OrthoDB" id="8680240at2"/>
<organism evidence="6 8">
    <name type="scientific">Glutamicibacter halophytocola</name>
    <dbReference type="NCBI Taxonomy" id="1933880"/>
    <lineage>
        <taxon>Bacteria</taxon>
        <taxon>Bacillati</taxon>
        <taxon>Actinomycetota</taxon>
        <taxon>Actinomycetes</taxon>
        <taxon>Micrococcales</taxon>
        <taxon>Micrococcaceae</taxon>
        <taxon>Glutamicibacter</taxon>
    </lineage>
</organism>
<dbReference type="Pfam" id="PF07729">
    <property type="entry name" value="FCD"/>
    <property type="match status" value="1"/>
</dbReference>
<evidence type="ECO:0000313" key="7">
    <source>
        <dbReference type="Proteomes" id="UP000320717"/>
    </source>
</evidence>
<dbReference type="AlphaFoldDB" id="A0A5B8IRA3"/>
<dbReference type="PANTHER" id="PTHR43537:SF49">
    <property type="entry name" value="TRANSCRIPTIONAL REGULATORY PROTEIN"/>
    <property type="match status" value="1"/>
</dbReference>
<dbReference type="InterPro" id="IPR036388">
    <property type="entry name" value="WH-like_DNA-bd_sf"/>
</dbReference>
<dbReference type="SMART" id="SM00345">
    <property type="entry name" value="HTH_GNTR"/>
    <property type="match status" value="1"/>
</dbReference>
<dbReference type="EMBL" id="CP102487">
    <property type="protein sequence ID" value="UUX60093.1"/>
    <property type="molecule type" value="Genomic_DNA"/>
</dbReference>
<evidence type="ECO:0000256" key="1">
    <source>
        <dbReference type="ARBA" id="ARBA00023015"/>
    </source>
</evidence>
<evidence type="ECO:0000313" key="6">
    <source>
        <dbReference type="EMBL" id="UUX60093.1"/>
    </source>
</evidence>
<dbReference type="InterPro" id="IPR036390">
    <property type="entry name" value="WH_DNA-bd_sf"/>
</dbReference>
<evidence type="ECO:0000259" key="4">
    <source>
        <dbReference type="PROSITE" id="PS50949"/>
    </source>
</evidence>
<dbReference type="Gene3D" id="1.10.10.10">
    <property type="entry name" value="Winged helix-like DNA-binding domain superfamily/Winged helix DNA-binding domain"/>
    <property type="match status" value="1"/>
</dbReference>
<dbReference type="PROSITE" id="PS50949">
    <property type="entry name" value="HTH_GNTR"/>
    <property type="match status" value="1"/>
</dbReference>
<gene>
    <name evidence="5" type="ORF">FQA45_17295</name>
    <name evidence="6" type="ORF">NUH22_05635</name>
</gene>
<protein>
    <submittedName>
        <fullName evidence="6">GntR family transcriptional regulator</fullName>
    </submittedName>
</protein>
<evidence type="ECO:0000313" key="5">
    <source>
        <dbReference type="EMBL" id="QDY67913.1"/>
    </source>
</evidence>
<dbReference type="Proteomes" id="UP001060018">
    <property type="component" value="Chromosome"/>
</dbReference>
<reference evidence="6" key="2">
    <citation type="journal article" date="2022" name="Pest Manag. Sci.">
        <title>Glutamicibacter halophytocola-mediated host fitness of potato tuber moth on Solanaceae crops.</title>
        <authorList>
            <person name="Wang W."/>
            <person name="Xiao G."/>
            <person name="Du G."/>
            <person name="Chang L."/>
            <person name="Yang Y."/>
            <person name="Ye J."/>
            <person name="Chen B."/>
        </authorList>
    </citation>
    <scope>NUCLEOTIDE SEQUENCE</scope>
    <source>
        <strain evidence="6">S2</strain>
    </source>
</reference>
<feature type="domain" description="HTH gntR-type" evidence="4">
    <location>
        <begin position="1"/>
        <end position="68"/>
    </location>
</feature>
<dbReference type="CDD" id="cd07377">
    <property type="entry name" value="WHTH_GntR"/>
    <property type="match status" value="1"/>
</dbReference>
<dbReference type="GO" id="GO:0003700">
    <property type="term" value="F:DNA-binding transcription factor activity"/>
    <property type="evidence" value="ECO:0007669"/>
    <property type="project" value="InterPro"/>
</dbReference>
<dbReference type="Proteomes" id="UP000320717">
    <property type="component" value="Chromosome"/>
</dbReference>
<keyword evidence="7" id="KW-1185">Reference proteome</keyword>
<proteinExistence type="predicted"/>
<evidence type="ECO:0000313" key="8">
    <source>
        <dbReference type="Proteomes" id="UP001060018"/>
    </source>
</evidence>
<dbReference type="EMBL" id="CP042260">
    <property type="protein sequence ID" value="QDY67913.1"/>
    <property type="molecule type" value="Genomic_DNA"/>
</dbReference>
<evidence type="ECO:0000256" key="3">
    <source>
        <dbReference type="ARBA" id="ARBA00023163"/>
    </source>
</evidence>
<dbReference type="InterPro" id="IPR008920">
    <property type="entry name" value="TF_FadR/GntR_C"/>
</dbReference>
<dbReference type="PANTHER" id="PTHR43537">
    <property type="entry name" value="TRANSCRIPTIONAL REGULATOR, GNTR FAMILY"/>
    <property type="match status" value="1"/>
</dbReference>
<dbReference type="Pfam" id="PF00392">
    <property type="entry name" value="GntR"/>
    <property type="match status" value="1"/>
</dbReference>